<evidence type="ECO:0000256" key="6">
    <source>
        <dbReference type="ARBA" id="ARBA00023002"/>
    </source>
</evidence>
<dbReference type="PANTHER" id="PTHR22897">
    <property type="entry name" value="QUIESCIN Q6-RELATED SULFHYDRYL OXIDASE"/>
    <property type="match status" value="1"/>
</dbReference>
<dbReference type="Gene3D" id="3.40.30.10">
    <property type="entry name" value="Glutaredoxin"/>
    <property type="match status" value="2"/>
</dbReference>
<dbReference type="OrthoDB" id="59470at2759"/>
<dbReference type="CDD" id="cd02992">
    <property type="entry name" value="PDI_a_QSOX"/>
    <property type="match status" value="1"/>
</dbReference>
<evidence type="ECO:0000256" key="1">
    <source>
        <dbReference type="ARBA" id="ARBA00001974"/>
    </source>
</evidence>
<comment type="cofactor">
    <cofactor evidence="1 10">
        <name>FAD</name>
        <dbReference type="ChEBI" id="CHEBI:57692"/>
    </cofactor>
</comment>
<keyword evidence="4 11" id="KW-0732">Signal</keyword>
<dbReference type="InterPro" id="IPR042568">
    <property type="entry name" value="QSOX_FAD-bd_sf"/>
</dbReference>
<dbReference type="PROSITE" id="PS51324">
    <property type="entry name" value="ERV_ALR"/>
    <property type="match status" value="1"/>
</dbReference>
<dbReference type="Gene3D" id="1.20.120.1960">
    <property type="entry name" value="QSOX sulfhydryl oxidase domain"/>
    <property type="match status" value="1"/>
</dbReference>
<dbReference type="RefSeq" id="XP_014245326.1">
    <property type="nucleotide sequence ID" value="XM_014389840.2"/>
</dbReference>
<dbReference type="EC" id="1.8.3.2" evidence="10"/>
<evidence type="ECO:0000256" key="4">
    <source>
        <dbReference type="ARBA" id="ARBA00022729"/>
    </source>
</evidence>
<comment type="function">
    <text evidence="10">Catalyzes the oxidation of sulfhydryl groups in peptide and protein thiols to disulfides with the reduction of oxygen to hydrogen peroxide.</text>
</comment>
<feature type="chain" id="PRO_5035189807" description="Sulfhydryl oxidase" evidence="11">
    <location>
        <begin position="20"/>
        <end position="639"/>
    </location>
</feature>
<comment type="catalytic activity">
    <reaction evidence="9 10">
        <text>2 R'C(R)SH + O2 = R'C(R)S-S(R)CR' + H2O2</text>
        <dbReference type="Rhea" id="RHEA:17357"/>
        <dbReference type="ChEBI" id="CHEBI:15379"/>
        <dbReference type="ChEBI" id="CHEBI:16240"/>
        <dbReference type="ChEBI" id="CHEBI:16520"/>
        <dbReference type="ChEBI" id="CHEBI:17412"/>
        <dbReference type="EC" id="1.8.3.2"/>
    </reaction>
</comment>
<dbReference type="Gene3D" id="1.20.120.310">
    <property type="entry name" value="ERV/ALR sulfhydryl oxidase domain"/>
    <property type="match status" value="1"/>
</dbReference>
<keyword evidence="15" id="KW-1185">Reference proteome</keyword>
<dbReference type="FunFam" id="1.20.120.310:FF:000001">
    <property type="entry name" value="Sulfhydryl oxidase"/>
    <property type="match status" value="1"/>
</dbReference>
<keyword evidence="3 10" id="KW-0285">Flavoprotein</keyword>
<keyword evidence="10" id="KW-0812">Transmembrane</keyword>
<keyword evidence="10" id="KW-1133">Transmembrane helix</keyword>
<feature type="signal peptide" evidence="11">
    <location>
        <begin position="1"/>
        <end position="19"/>
    </location>
</feature>
<keyword evidence="8" id="KW-0325">Glycoprotein</keyword>
<dbReference type="GO" id="GO:0000139">
    <property type="term" value="C:Golgi membrane"/>
    <property type="evidence" value="ECO:0007669"/>
    <property type="project" value="TreeGrafter"/>
</dbReference>
<dbReference type="GO" id="GO:0003756">
    <property type="term" value="F:protein disulfide isomerase activity"/>
    <property type="evidence" value="ECO:0007669"/>
    <property type="project" value="TreeGrafter"/>
</dbReference>
<evidence type="ECO:0000256" key="7">
    <source>
        <dbReference type="ARBA" id="ARBA00023157"/>
    </source>
</evidence>
<name>A0A8I6RFN7_CIMLE</name>
<organism evidence="14 15">
    <name type="scientific">Cimex lectularius</name>
    <name type="common">Bed bug</name>
    <name type="synonym">Acanthia lectularia</name>
    <dbReference type="NCBI Taxonomy" id="79782"/>
    <lineage>
        <taxon>Eukaryota</taxon>
        <taxon>Metazoa</taxon>
        <taxon>Ecdysozoa</taxon>
        <taxon>Arthropoda</taxon>
        <taxon>Hexapoda</taxon>
        <taxon>Insecta</taxon>
        <taxon>Pterygota</taxon>
        <taxon>Neoptera</taxon>
        <taxon>Paraneoptera</taxon>
        <taxon>Hemiptera</taxon>
        <taxon>Heteroptera</taxon>
        <taxon>Panheteroptera</taxon>
        <taxon>Cimicomorpha</taxon>
        <taxon>Cimicidae</taxon>
        <taxon>Cimex</taxon>
    </lineage>
</organism>
<reference evidence="14" key="1">
    <citation type="submission" date="2022-01" db="UniProtKB">
        <authorList>
            <consortium name="EnsemblMetazoa"/>
        </authorList>
    </citation>
    <scope>IDENTIFICATION</scope>
</reference>
<dbReference type="InterPro" id="IPR017905">
    <property type="entry name" value="ERV/ALR_sulphydryl_oxidase"/>
</dbReference>
<sequence length="639" mass="72970">MKRETNAVLLCSFLALVGCSSLSPDSLKFYHDITSGKGLYTNFNKIISLNQSSFKNQVFDNTSCWLVEFYNSWCGHCHRFAPVWKRLALDVYNWRSVIKIGAVDCSNQANIQLCRQYEVMYYPTVKYFPKLSPDKFLGSLVDERTINGLRHFIVSRLQERSDLPQLSHYKGTSEDIWSGIGENFIIAVIDNNSSFIGQELALDLVETKEVKVVVVEPSNADVVENLVVTSTPAIYLLEKHGNTQHVPIEQFTREDILSALDKLLKPKGLKMPKPIDYADIDDSVIDITQAISLLQIEDQVKKKLHSNQLSDTVFQVDIEGALLQSLYTEIPSKKHIEGEMFNALFNYIEIIHKFFPIGKNGIEFLSCIKQSLINKKNIDGADFYNLTDECQKMQKQVFLQSKERWLGCKGSKVTLRGYPCSLWTMFHTLTVQADLKNADDPKQVLSGMTGYIKYFFGCTECSKHFQEMATTMAGNVTSTESSILWLWKAHNSVNKRLSGDETEDPTHPKVQFPPQSICKNCTNEGIWNDTAVLEFLRKMYSKISFIVIEDILPKTSSSSTSVPFSKSLKHEVLVDEKDVSFKSLEKAGHNSLWDFNFFDISLCILLYFVSMAIILLVCFKFYKKTYRKKANYFDVFQKV</sequence>
<dbReference type="PANTHER" id="PTHR22897:SF8">
    <property type="entry name" value="SULFHYDRYL OXIDASE"/>
    <property type="match status" value="1"/>
</dbReference>
<comment type="similarity">
    <text evidence="2 10">Belongs to the quiescin-sulfhydryl oxidase (QSOX) family.</text>
</comment>
<dbReference type="PROSITE" id="PS51257">
    <property type="entry name" value="PROKAR_LIPOPROTEIN"/>
    <property type="match status" value="1"/>
</dbReference>
<dbReference type="GO" id="GO:0016971">
    <property type="term" value="F:flavin-dependent sulfhydryl oxidase activity"/>
    <property type="evidence" value="ECO:0007669"/>
    <property type="project" value="InterPro"/>
</dbReference>
<evidence type="ECO:0000313" key="15">
    <source>
        <dbReference type="Proteomes" id="UP000494040"/>
    </source>
</evidence>
<dbReference type="PROSITE" id="PS00194">
    <property type="entry name" value="THIOREDOXIN_1"/>
    <property type="match status" value="1"/>
</dbReference>
<evidence type="ECO:0000256" key="2">
    <source>
        <dbReference type="ARBA" id="ARBA00006041"/>
    </source>
</evidence>
<evidence type="ECO:0000256" key="8">
    <source>
        <dbReference type="ARBA" id="ARBA00023180"/>
    </source>
</evidence>
<protein>
    <recommendedName>
        <fullName evidence="10">Sulfhydryl oxidase</fullName>
        <ecNumber evidence="10">1.8.3.2</ecNumber>
    </recommendedName>
</protein>
<dbReference type="InterPro" id="IPR039798">
    <property type="entry name" value="Sulfhydryl_oxidase"/>
</dbReference>
<dbReference type="FunFam" id="3.40.30.10:FF:000073">
    <property type="entry name" value="Sulfhydryl oxidase"/>
    <property type="match status" value="1"/>
</dbReference>
<evidence type="ECO:0000256" key="5">
    <source>
        <dbReference type="ARBA" id="ARBA00022827"/>
    </source>
</evidence>
<dbReference type="Pfam" id="PF18108">
    <property type="entry name" value="QSOX_Trx1"/>
    <property type="match status" value="1"/>
</dbReference>
<dbReference type="GO" id="GO:0005615">
    <property type="term" value="C:extracellular space"/>
    <property type="evidence" value="ECO:0007669"/>
    <property type="project" value="TreeGrafter"/>
</dbReference>
<evidence type="ECO:0000256" key="9">
    <source>
        <dbReference type="ARBA" id="ARBA00048864"/>
    </source>
</evidence>
<dbReference type="EnsemblMetazoa" id="XM_014389840.2">
    <property type="protein sequence ID" value="XP_014245326.1"/>
    <property type="gene ID" value="LOC106664267"/>
</dbReference>
<dbReference type="Pfam" id="PF00085">
    <property type="entry name" value="Thioredoxin"/>
    <property type="match status" value="1"/>
</dbReference>
<keyword evidence="7" id="KW-1015">Disulfide bond</keyword>
<evidence type="ECO:0000259" key="12">
    <source>
        <dbReference type="PROSITE" id="PS51324"/>
    </source>
</evidence>
<keyword evidence="5 10" id="KW-0274">FAD</keyword>
<evidence type="ECO:0000313" key="14">
    <source>
        <dbReference type="EnsemblMetazoa" id="XP_014245326.1"/>
    </source>
</evidence>
<dbReference type="InterPro" id="IPR036774">
    <property type="entry name" value="ERV/ALR_sulphydryl_oxid_sf"/>
</dbReference>
<accession>A0A8I6RFN7</accession>
<dbReference type="Pfam" id="PF18371">
    <property type="entry name" value="FAD_SOX"/>
    <property type="match status" value="1"/>
</dbReference>
<evidence type="ECO:0000256" key="10">
    <source>
        <dbReference type="RuleBase" id="RU371123"/>
    </source>
</evidence>
<dbReference type="GeneID" id="106664267"/>
<dbReference type="GO" id="GO:0006457">
    <property type="term" value="P:protein folding"/>
    <property type="evidence" value="ECO:0007669"/>
    <property type="project" value="TreeGrafter"/>
</dbReference>
<dbReference type="KEGG" id="clec:106664267"/>
<feature type="transmembrane region" description="Helical" evidence="10">
    <location>
        <begin position="604"/>
        <end position="622"/>
    </location>
</feature>
<dbReference type="Pfam" id="PF04777">
    <property type="entry name" value="Evr1_Alr"/>
    <property type="match status" value="1"/>
</dbReference>
<dbReference type="InterPro" id="IPR036249">
    <property type="entry name" value="Thioredoxin-like_sf"/>
</dbReference>
<evidence type="ECO:0000256" key="11">
    <source>
        <dbReference type="SAM" id="SignalP"/>
    </source>
</evidence>
<feature type="domain" description="Thioredoxin" evidence="13">
    <location>
        <begin position="20"/>
        <end position="265"/>
    </location>
</feature>
<evidence type="ECO:0000256" key="3">
    <source>
        <dbReference type="ARBA" id="ARBA00022630"/>
    </source>
</evidence>
<feature type="domain" description="ERV/ALR sulfhydryl oxidase" evidence="12">
    <location>
        <begin position="411"/>
        <end position="511"/>
    </location>
</feature>
<dbReference type="InterPro" id="IPR040986">
    <property type="entry name" value="QSOX_FAD-bd_dom"/>
</dbReference>
<keyword evidence="6 10" id="KW-0560">Oxidoreductase</keyword>
<dbReference type="InterPro" id="IPR041269">
    <property type="entry name" value="QSOX_Trx1"/>
</dbReference>
<dbReference type="InterPro" id="IPR017937">
    <property type="entry name" value="Thioredoxin_CS"/>
</dbReference>
<evidence type="ECO:0000259" key="13">
    <source>
        <dbReference type="PROSITE" id="PS51352"/>
    </source>
</evidence>
<dbReference type="PROSITE" id="PS51352">
    <property type="entry name" value="THIOREDOXIN_2"/>
    <property type="match status" value="1"/>
</dbReference>
<dbReference type="InterPro" id="IPR013766">
    <property type="entry name" value="Thioredoxin_domain"/>
</dbReference>
<dbReference type="SUPFAM" id="SSF52833">
    <property type="entry name" value="Thioredoxin-like"/>
    <property type="match status" value="1"/>
</dbReference>
<dbReference type="OMA" id="NASWEHC"/>
<dbReference type="AlphaFoldDB" id="A0A8I6RFN7"/>
<dbReference type="Proteomes" id="UP000494040">
    <property type="component" value="Unassembled WGS sequence"/>
</dbReference>
<proteinExistence type="inferred from homology"/>
<dbReference type="SUPFAM" id="SSF69000">
    <property type="entry name" value="FAD-dependent thiol oxidase"/>
    <property type="match status" value="1"/>
</dbReference>
<keyword evidence="10" id="KW-0472">Membrane</keyword>